<keyword evidence="3" id="KW-1185">Reference proteome</keyword>
<gene>
    <name evidence="2" type="ORF">C683_0210</name>
</gene>
<feature type="transmembrane region" description="Helical" evidence="1">
    <location>
        <begin position="53"/>
        <end position="74"/>
    </location>
</feature>
<dbReference type="AlphaFoldDB" id="K8Z9Z9"/>
<reference evidence="2 3" key="1">
    <citation type="journal article" date="2013" name="Genome Announc.">
        <title>Draft Genome Sequence of Catellicoccus marimammalium, a Novel Species Commonly Found in Gull Feces.</title>
        <authorList>
            <person name="Weigand M.R."/>
            <person name="Ryu H."/>
            <person name="Bozcek L."/>
            <person name="Konstantinidis K.T."/>
            <person name="Santo Domingo J.W."/>
        </authorList>
    </citation>
    <scope>NUCLEOTIDE SEQUENCE [LARGE SCALE GENOMIC DNA]</scope>
    <source>
        <strain evidence="2 3">M35/04/3</strain>
    </source>
</reference>
<keyword evidence="1" id="KW-0812">Transmembrane</keyword>
<organism evidence="2 3">
    <name type="scientific">Catellicoccus marimammalium M35/04/3</name>
    <dbReference type="NCBI Taxonomy" id="1234409"/>
    <lineage>
        <taxon>Bacteria</taxon>
        <taxon>Bacillati</taxon>
        <taxon>Bacillota</taxon>
        <taxon>Bacilli</taxon>
        <taxon>Lactobacillales</taxon>
        <taxon>Enterococcaceae</taxon>
        <taxon>Catellicoccus</taxon>
    </lineage>
</organism>
<proteinExistence type="predicted"/>
<evidence type="ECO:0000313" key="3">
    <source>
        <dbReference type="Proteomes" id="UP000016057"/>
    </source>
</evidence>
<feature type="transmembrane region" description="Helical" evidence="1">
    <location>
        <begin position="27"/>
        <end position="47"/>
    </location>
</feature>
<keyword evidence="1" id="KW-1133">Transmembrane helix</keyword>
<keyword evidence="1" id="KW-0472">Membrane</keyword>
<protein>
    <submittedName>
        <fullName evidence="2">Uncharacterized protein</fullName>
    </submittedName>
</protein>
<evidence type="ECO:0000256" key="1">
    <source>
        <dbReference type="SAM" id="Phobius"/>
    </source>
</evidence>
<comment type="caution">
    <text evidence="2">The sequence shown here is derived from an EMBL/GenBank/DDBJ whole genome shotgun (WGS) entry which is preliminary data.</text>
</comment>
<accession>K8Z9Z9</accession>
<evidence type="ECO:0000313" key="2">
    <source>
        <dbReference type="EMBL" id="EKU27745.1"/>
    </source>
</evidence>
<name>K8Z9Z9_9ENTE</name>
<dbReference type="Proteomes" id="UP000016057">
    <property type="component" value="Unassembled WGS sequence"/>
</dbReference>
<dbReference type="EMBL" id="AMYT01000008">
    <property type="protein sequence ID" value="EKU27745.1"/>
    <property type="molecule type" value="Genomic_DNA"/>
</dbReference>
<sequence>MIDFIKNLFSSHLSEKEKYIYAHIGKIALWLFPILVVLLSTAQIWFHSSTLRLLTLFCGGAFLVLFLLSLFFSLKYKE</sequence>